<gene>
    <name evidence="3" type="ORF">IAB46_00285</name>
</gene>
<feature type="domain" description="CwlT-like lysozyme" evidence="2">
    <location>
        <begin position="47"/>
        <end position="200"/>
    </location>
</feature>
<evidence type="ECO:0000259" key="2">
    <source>
        <dbReference type="Pfam" id="PF13702"/>
    </source>
</evidence>
<sequence>MRRRRRYVLFLLAVLAATVIGIIALVISAVLNKDTTREIQESETVSQDVQNYKPMIEKYAADYEVSGYVDLLMAIMQVESGGQGRDVMQSSESLGLAVNSLDPEPSIEQGCKVFSQLLSYSRQLGCDINSVIQAYNFGITYLTYVSEHGKVHTSQLAEDFARDMSGGETVTYRNDLSVERNGGWRYNYGNMFYVELVRQYWSGNVEAESAGENADSGETSDKAGETPDSSSEAPASDSSRG</sequence>
<reference evidence="3" key="2">
    <citation type="journal article" date="2021" name="PeerJ">
        <title>Extensive microbial diversity within the chicken gut microbiome revealed by metagenomics and culture.</title>
        <authorList>
            <person name="Gilroy R."/>
            <person name="Ravi A."/>
            <person name="Getino M."/>
            <person name="Pursley I."/>
            <person name="Horton D.L."/>
            <person name="Alikhan N.F."/>
            <person name="Baker D."/>
            <person name="Gharbi K."/>
            <person name="Hall N."/>
            <person name="Watson M."/>
            <person name="Adriaenssens E.M."/>
            <person name="Foster-Nyarko E."/>
            <person name="Jarju S."/>
            <person name="Secka A."/>
            <person name="Antonio M."/>
            <person name="Oren A."/>
            <person name="Chaudhuri R.R."/>
            <person name="La Ragione R."/>
            <person name="Hildebrand F."/>
            <person name="Pallen M.J."/>
        </authorList>
    </citation>
    <scope>NUCLEOTIDE SEQUENCE</scope>
    <source>
        <strain evidence="3">CHK178-757</strain>
    </source>
</reference>
<feature type="compositionally biased region" description="Low complexity" evidence="1">
    <location>
        <begin position="226"/>
        <end position="241"/>
    </location>
</feature>
<evidence type="ECO:0000313" key="3">
    <source>
        <dbReference type="EMBL" id="HIS46002.1"/>
    </source>
</evidence>
<dbReference type="CDD" id="cd16891">
    <property type="entry name" value="CwlT-like"/>
    <property type="match status" value="1"/>
</dbReference>
<protein>
    <submittedName>
        <fullName evidence="3">Lysozyme family protein</fullName>
    </submittedName>
</protein>
<dbReference type="SUPFAM" id="SSF53955">
    <property type="entry name" value="Lysozyme-like"/>
    <property type="match status" value="1"/>
</dbReference>
<reference evidence="3" key="1">
    <citation type="submission" date="2020-10" db="EMBL/GenBank/DDBJ databases">
        <authorList>
            <person name="Gilroy R."/>
        </authorList>
    </citation>
    <scope>NUCLEOTIDE SEQUENCE</scope>
    <source>
        <strain evidence="3">CHK178-757</strain>
    </source>
</reference>
<dbReference type="AlphaFoldDB" id="A0A9D1JPC7"/>
<proteinExistence type="predicted"/>
<dbReference type="EMBL" id="DVIT01000002">
    <property type="protein sequence ID" value="HIS46002.1"/>
    <property type="molecule type" value="Genomic_DNA"/>
</dbReference>
<evidence type="ECO:0000256" key="1">
    <source>
        <dbReference type="SAM" id="MobiDB-lite"/>
    </source>
</evidence>
<dbReference type="InterPro" id="IPR023346">
    <property type="entry name" value="Lysozyme-like_dom_sf"/>
</dbReference>
<dbReference type="InterPro" id="IPR047194">
    <property type="entry name" value="CwlT-like_lysozyme"/>
</dbReference>
<feature type="region of interest" description="Disordered" evidence="1">
    <location>
        <begin position="207"/>
        <end position="241"/>
    </location>
</feature>
<name>A0A9D1JPC7_9FIRM</name>
<evidence type="ECO:0000313" key="4">
    <source>
        <dbReference type="Proteomes" id="UP000823927"/>
    </source>
</evidence>
<comment type="caution">
    <text evidence="3">The sequence shown here is derived from an EMBL/GenBank/DDBJ whole genome shotgun (WGS) entry which is preliminary data.</text>
</comment>
<organism evidence="3 4">
    <name type="scientific">Candidatus Scybalocola faecigallinarum</name>
    <dbReference type="NCBI Taxonomy" id="2840941"/>
    <lineage>
        <taxon>Bacteria</taxon>
        <taxon>Bacillati</taxon>
        <taxon>Bacillota</taxon>
        <taxon>Clostridia</taxon>
        <taxon>Lachnospirales</taxon>
        <taxon>Lachnospiraceae</taxon>
        <taxon>Lachnospiraceae incertae sedis</taxon>
        <taxon>Candidatus Scybalocola (ex Gilroy et al. 2021)</taxon>
    </lineage>
</organism>
<accession>A0A9D1JPC7</accession>
<dbReference type="Gene3D" id="1.10.530.10">
    <property type="match status" value="1"/>
</dbReference>
<dbReference type="Proteomes" id="UP000823927">
    <property type="component" value="Unassembled WGS sequence"/>
</dbReference>
<dbReference type="Pfam" id="PF13702">
    <property type="entry name" value="Lysozyme_like"/>
    <property type="match status" value="1"/>
</dbReference>